<organism evidence="9 10">
    <name type="scientific">Gonium pectorale</name>
    <name type="common">Green alga</name>
    <dbReference type="NCBI Taxonomy" id="33097"/>
    <lineage>
        <taxon>Eukaryota</taxon>
        <taxon>Viridiplantae</taxon>
        <taxon>Chlorophyta</taxon>
        <taxon>core chlorophytes</taxon>
        <taxon>Chlorophyceae</taxon>
        <taxon>CS clade</taxon>
        <taxon>Chlamydomonadales</taxon>
        <taxon>Volvocaceae</taxon>
        <taxon>Gonium</taxon>
    </lineage>
</organism>
<dbReference type="InterPro" id="IPR036770">
    <property type="entry name" value="Ankyrin_rpt-contain_sf"/>
</dbReference>
<evidence type="ECO:0000256" key="4">
    <source>
        <dbReference type="PROSITE-ProRule" id="PRU00023"/>
    </source>
</evidence>
<accession>A0A150GEP3</accession>
<dbReference type="GO" id="GO:0003777">
    <property type="term" value="F:microtubule motor activity"/>
    <property type="evidence" value="ECO:0007669"/>
    <property type="project" value="InterPro"/>
</dbReference>
<dbReference type="PRINTS" id="PR00380">
    <property type="entry name" value="KINESINHEAVY"/>
</dbReference>
<feature type="region of interest" description="Disordered" evidence="7">
    <location>
        <begin position="720"/>
        <end position="740"/>
    </location>
</feature>
<feature type="compositionally biased region" description="Basic and acidic residues" evidence="7">
    <location>
        <begin position="725"/>
        <end position="740"/>
    </location>
</feature>
<dbReference type="GO" id="GO:0005875">
    <property type="term" value="C:microtubule associated complex"/>
    <property type="evidence" value="ECO:0007669"/>
    <property type="project" value="TreeGrafter"/>
</dbReference>
<dbReference type="OrthoDB" id="123929at2759"/>
<dbReference type="InterPro" id="IPR027417">
    <property type="entry name" value="P-loop_NTPase"/>
</dbReference>
<dbReference type="PANTHER" id="PTHR47969">
    <property type="entry name" value="CHROMOSOME-ASSOCIATED KINESIN KIF4A-RELATED"/>
    <property type="match status" value="1"/>
</dbReference>
<keyword evidence="10" id="KW-1185">Reference proteome</keyword>
<dbReference type="AlphaFoldDB" id="A0A150GEP3"/>
<evidence type="ECO:0000256" key="2">
    <source>
        <dbReference type="ARBA" id="ARBA00022840"/>
    </source>
</evidence>
<evidence type="ECO:0000313" key="9">
    <source>
        <dbReference type="EMBL" id="KXZ48288.1"/>
    </source>
</evidence>
<dbReference type="PROSITE" id="PS50088">
    <property type="entry name" value="ANK_REPEAT"/>
    <property type="match status" value="3"/>
</dbReference>
<dbReference type="InterPro" id="IPR036961">
    <property type="entry name" value="Kinesin_motor_dom_sf"/>
</dbReference>
<protein>
    <recommendedName>
        <fullName evidence="8">Kinesin motor domain-containing protein</fullName>
    </recommendedName>
</protein>
<feature type="region of interest" description="Disordered" evidence="7">
    <location>
        <begin position="842"/>
        <end position="865"/>
    </location>
</feature>
<dbReference type="PROSITE" id="PS00411">
    <property type="entry name" value="KINESIN_MOTOR_1"/>
    <property type="match status" value="1"/>
</dbReference>
<proteinExistence type="inferred from homology"/>
<dbReference type="Gene3D" id="3.40.850.10">
    <property type="entry name" value="Kinesin motor domain"/>
    <property type="match status" value="1"/>
</dbReference>
<keyword evidence="2" id="KW-0067">ATP-binding</keyword>
<keyword evidence="3" id="KW-0505">Motor protein</keyword>
<keyword evidence="6" id="KW-0175">Coiled coil</keyword>
<dbReference type="Pfam" id="PF12796">
    <property type="entry name" value="Ank_2"/>
    <property type="match status" value="1"/>
</dbReference>
<comment type="caution">
    <text evidence="9">The sequence shown here is derived from an EMBL/GenBank/DDBJ whole genome shotgun (WGS) entry which is preliminary data.</text>
</comment>
<evidence type="ECO:0000256" key="1">
    <source>
        <dbReference type="ARBA" id="ARBA00022741"/>
    </source>
</evidence>
<evidence type="ECO:0000259" key="8">
    <source>
        <dbReference type="PROSITE" id="PS50067"/>
    </source>
</evidence>
<dbReference type="PANTHER" id="PTHR47969:SF29">
    <property type="entry name" value="KINESIN-LIKE PROTEIN"/>
    <property type="match status" value="1"/>
</dbReference>
<comment type="similarity">
    <text evidence="5">Belongs to the TRAFAC class myosin-kinesin ATPase superfamily. Kinesin family.</text>
</comment>
<keyword evidence="4" id="KW-0040">ANK repeat</keyword>
<evidence type="ECO:0000256" key="7">
    <source>
        <dbReference type="SAM" id="MobiDB-lite"/>
    </source>
</evidence>
<dbReference type="InterPro" id="IPR027640">
    <property type="entry name" value="Kinesin-like_fam"/>
</dbReference>
<name>A0A150GEP3_GONPE</name>
<feature type="repeat" description="ANK" evidence="4">
    <location>
        <begin position="942"/>
        <end position="974"/>
    </location>
</feature>
<dbReference type="PROSITE" id="PS50297">
    <property type="entry name" value="ANK_REP_REGION"/>
    <property type="match status" value="3"/>
</dbReference>
<feature type="repeat" description="ANK" evidence="4">
    <location>
        <begin position="976"/>
        <end position="1009"/>
    </location>
</feature>
<dbReference type="Proteomes" id="UP000075714">
    <property type="component" value="Unassembled WGS sequence"/>
</dbReference>
<feature type="domain" description="Kinesin motor" evidence="8">
    <location>
        <begin position="1"/>
        <end position="293"/>
    </location>
</feature>
<dbReference type="SMART" id="SM00248">
    <property type="entry name" value="ANK"/>
    <property type="match status" value="3"/>
</dbReference>
<feature type="repeat" description="ANK" evidence="4">
    <location>
        <begin position="1012"/>
        <end position="1044"/>
    </location>
</feature>
<dbReference type="SUPFAM" id="SSF52540">
    <property type="entry name" value="P-loop containing nucleoside triphosphate hydrolases"/>
    <property type="match status" value="1"/>
</dbReference>
<dbReference type="GO" id="GO:0007018">
    <property type="term" value="P:microtubule-based movement"/>
    <property type="evidence" value="ECO:0007669"/>
    <property type="project" value="InterPro"/>
</dbReference>
<comment type="caution">
    <text evidence="5">Lacks conserved residue(s) required for the propagation of feature annotation.</text>
</comment>
<evidence type="ECO:0000256" key="3">
    <source>
        <dbReference type="ARBA" id="ARBA00023175"/>
    </source>
</evidence>
<dbReference type="GO" id="GO:0051231">
    <property type="term" value="P:spindle elongation"/>
    <property type="evidence" value="ECO:0007669"/>
    <property type="project" value="TreeGrafter"/>
</dbReference>
<evidence type="ECO:0000256" key="6">
    <source>
        <dbReference type="SAM" id="Coils"/>
    </source>
</evidence>
<feature type="region of interest" description="Disordered" evidence="7">
    <location>
        <begin position="795"/>
        <end position="826"/>
    </location>
</feature>
<gene>
    <name evidence="9" type="ORF">GPECTOR_29g64</name>
</gene>
<dbReference type="EMBL" id="LSYV01000030">
    <property type="protein sequence ID" value="KXZ48288.1"/>
    <property type="molecule type" value="Genomic_DNA"/>
</dbReference>
<dbReference type="GO" id="GO:0008017">
    <property type="term" value="F:microtubule binding"/>
    <property type="evidence" value="ECO:0007669"/>
    <property type="project" value="InterPro"/>
</dbReference>
<dbReference type="Pfam" id="PF00225">
    <property type="entry name" value="Kinesin"/>
    <property type="match status" value="2"/>
</dbReference>
<dbReference type="STRING" id="33097.A0A150GEP3"/>
<evidence type="ECO:0000313" key="10">
    <source>
        <dbReference type="Proteomes" id="UP000075714"/>
    </source>
</evidence>
<dbReference type="GO" id="GO:0005524">
    <property type="term" value="F:ATP binding"/>
    <property type="evidence" value="ECO:0007669"/>
    <property type="project" value="UniProtKB-KW"/>
</dbReference>
<dbReference type="PROSITE" id="PS50067">
    <property type="entry name" value="KINESIN_MOTOR_2"/>
    <property type="match status" value="1"/>
</dbReference>
<feature type="coiled-coil region" evidence="6">
    <location>
        <begin position="334"/>
        <end position="361"/>
    </location>
</feature>
<keyword evidence="1" id="KW-0547">Nucleotide-binding</keyword>
<feature type="compositionally biased region" description="Basic and acidic residues" evidence="7">
    <location>
        <begin position="845"/>
        <end position="857"/>
    </location>
</feature>
<dbReference type="InterPro" id="IPR001752">
    <property type="entry name" value="Kinesin_motor_dom"/>
</dbReference>
<dbReference type="InterPro" id="IPR019821">
    <property type="entry name" value="Kinesin_motor_CS"/>
</dbReference>
<feature type="coiled-coil region" evidence="6">
    <location>
        <begin position="482"/>
        <end position="586"/>
    </location>
</feature>
<dbReference type="GO" id="GO:0007052">
    <property type="term" value="P:mitotic spindle organization"/>
    <property type="evidence" value="ECO:0007669"/>
    <property type="project" value="TreeGrafter"/>
</dbReference>
<dbReference type="SMART" id="SM00129">
    <property type="entry name" value="KISc"/>
    <property type="match status" value="1"/>
</dbReference>
<dbReference type="SUPFAM" id="SSF48403">
    <property type="entry name" value="Ankyrin repeat"/>
    <property type="match status" value="1"/>
</dbReference>
<dbReference type="Gene3D" id="1.25.40.20">
    <property type="entry name" value="Ankyrin repeat-containing domain"/>
    <property type="match status" value="2"/>
</dbReference>
<sequence>MIGPTEPASQTGLAPNTLRYLCARMSHLEQRSAGAAAITYGCSCSFLELYRDELRDLLCESGAHEKQPLRIWGDKATFVKGLSEHPAASAQQMVDLLLTGLKRRNTAPTGLNAESSRSHAVFTVTVSKRVAAAGPDGEVTVAKLNLVDLAGSERASLSVPDVGYSHAEAMTPRRGQAPASAFKMPPPPPPATAMKSCVRGAVLAGQQADRRREACDINASLMWLGRVIGDLNDSQRTGKAVHIPYRSSNLTRLLQESLGGNAKTTIIACISPSAASYDETLSTLRFARDARRVRNAARVAEPVPADPVALQRAVESLRAELEALRAGVAGPEQLLELASANRQLAAELERAKLDNRRLQVEAHERDAACNARVAEARAALLAAQQETSSLEGRCAGLIAAVASAQSAALAAYQDAAAERERGALCAAEAAAARSELLAAQQTSFLLERRGGELDAAVAAAQAAAQAARQEAATEVERGAALAAEAAEAAEQRELQLAEARAALAAAQRQAADLLRRCEDLASEAGCLQEAELAAQQAAEAERRKGSALEAEAAELRAALSAEQRAVAQLQANCRQQTEANAQLESAAKVARQAALSSEEESSALAASLEQARAELASVHQTAARPQQRCAQLAEALAEAQALADAARRDAAAEGERAAALGHEVRELRAALTSQRDGAEQRCTALARGVAEARTDAGAWQERCRELSTRAEAAEAAALAAQQQEQQRDARAAAEAEQAHRQLGDLRQQLAAARYEAAEATAQAAARATAEAAALQEAAEAKRQLEAARQQLLAAQRELARARDGAPATAEDEGDHGPGTPQHGTTEPTVSLDLVAVADQSQLGDSHGDAWQDLHDDDGPTSTADTVDTARTTDQQAASTGNTHAATLAVAPGRRGQAALDLAGLQSEVRHAAEHNYADRLRQALTKLQDGGQMRLIAAKHTKGETPLHTACGRGHKGVALELLSAGAQVDARTTQVGQTPLHRASHGGHTELVQALLARAGGRLDINAQDANGNTALHLAGMSGHQGVACSLLGAGADTTLVNQV</sequence>
<evidence type="ECO:0000256" key="5">
    <source>
        <dbReference type="PROSITE-ProRule" id="PRU00283"/>
    </source>
</evidence>
<dbReference type="InterPro" id="IPR002110">
    <property type="entry name" value="Ankyrin_rpt"/>
</dbReference>
<reference evidence="10" key="1">
    <citation type="journal article" date="2016" name="Nat. Commun.">
        <title>The Gonium pectorale genome demonstrates co-option of cell cycle regulation during the evolution of multicellularity.</title>
        <authorList>
            <person name="Hanschen E.R."/>
            <person name="Marriage T.N."/>
            <person name="Ferris P.J."/>
            <person name="Hamaji T."/>
            <person name="Toyoda A."/>
            <person name="Fujiyama A."/>
            <person name="Neme R."/>
            <person name="Noguchi H."/>
            <person name="Minakuchi Y."/>
            <person name="Suzuki M."/>
            <person name="Kawai-Toyooka H."/>
            <person name="Smith D.R."/>
            <person name="Sparks H."/>
            <person name="Anderson J."/>
            <person name="Bakaric R."/>
            <person name="Luria V."/>
            <person name="Karger A."/>
            <person name="Kirschner M.W."/>
            <person name="Durand P.M."/>
            <person name="Michod R.E."/>
            <person name="Nozaki H."/>
            <person name="Olson B.J."/>
        </authorList>
    </citation>
    <scope>NUCLEOTIDE SEQUENCE [LARGE SCALE GENOMIC DNA]</scope>
    <source>
        <strain evidence="10">NIES-2863</strain>
    </source>
</reference>